<protein>
    <submittedName>
        <fullName evidence="1">Uncharacterized protein</fullName>
    </submittedName>
</protein>
<accession>A0ABS8SK92</accession>
<reference evidence="1 2" key="1">
    <citation type="journal article" date="2021" name="BMC Genomics">
        <title>Datura genome reveals duplications of psychoactive alkaloid biosynthetic genes and high mutation rate following tissue culture.</title>
        <authorList>
            <person name="Rajewski A."/>
            <person name="Carter-House D."/>
            <person name="Stajich J."/>
            <person name="Litt A."/>
        </authorList>
    </citation>
    <scope>NUCLEOTIDE SEQUENCE [LARGE SCALE GENOMIC DNA]</scope>
    <source>
        <strain evidence="1">AR-01</strain>
    </source>
</reference>
<dbReference type="EMBL" id="JACEIK010000572">
    <property type="protein sequence ID" value="MCD7459261.1"/>
    <property type="molecule type" value="Genomic_DNA"/>
</dbReference>
<comment type="caution">
    <text evidence="1">The sequence shown here is derived from an EMBL/GenBank/DDBJ whole genome shotgun (WGS) entry which is preliminary data.</text>
</comment>
<name>A0ABS8SK92_DATST</name>
<keyword evidence="2" id="KW-1185">Reference proteome</keyword>
<evidence type="ECO:0000313" key="2">
    <source>
        <dbReference type="Proteomes" id="UP000823775"/>
    </source>
</evidence>
<evidence type="ECO:0000313" key="1">
    <source>
        <dbReference type="EMBL" id="MCD7459261.1"/>
    </source>
</evidence>
<organism evidence="1 2">
    <name type="scientific">Datura stramonium</name>
    <name type="common">Jimsonweed</name>
    <name type="synonym">Common thornapple</name>
    <dbReference type="NCBI Taxonomy" id="4076"/>
    <lineage>
        <taxon>Eukaryota</taxon>
        <taxon>Viridiplantae</taxon>
        <taxon>Streptophyta</taxon>
        <taxon>Embryophyta</taxon>
        <taxon>Tracheophyta</taxon>
        <taxon>Spermatophyta</taxon>
        <taxon>Magnoliopsida</taxon>
        <taxon>eudicotyledons</taxon>
        <taxon>Gunneridae</taxon>
        <taxon>Pentapetalae</taxon>
        <taxon>asterids</taxon>
        <taxon>lamiids</taxon>
        <taxon>Solanales</taxon>
        <taxon>Solanaceae</taxon>
        <taxon>Solanoideae</taxon>
        <taxon>Datureae</taxon>
        <taxon>Datura</taxon>
    </lineage>
</organism>
<proteinExistence type="predicted"/>
<dbReference type="Proteomes" id="UP000823775">
    <property type="component" value="Unassembled WGS sequence"/>
</dbReference>
<gene>
    <name evidence="1" type="ORF">HAX54_040479</name>
</gene>
<sequence>MLDIIDVPNLVSLEYIGDQIPETFVDANLLWSCHPRKVILVSTMRAIITAAVFTKSVPDGESEAEMKYGSGCRSSCRCMN</sequence>